<dbReference type="AlphaFoldDB" id="A0A3N0Z1S1"/>
<evidence type="ECO:0000313" key="4">
    <source>
        <dbReference type="Proteomes" id="UP000281406"/>
    </source>
</evidence>
<protein>
    <submittedName>
        <fullName evidence="3">LINE-1 type transposase domain-containing protein 1</fullName>
    </submittedName>
</protein>
<feature type="region of interest" description="Disordered" evidence="2">
    <location>
        <begin position="1"/>
        <end position="47"/>
    </location>
</feature>
<dbReference type="InterPro" id="IPR004244">
    <property type="entry name" value="Transposase_22"/>
</dbReference>
<proteinExistence type="predicted"/>
<dbReference type="Gene3D" id="3.30.70.1820">
    <property type="entry name" value="L1 transposable element, RRM domain"/>
    <property type="match status" value="1"/>
</dbReference>
<reference evidence="3 4" key="1">
    <citation type="submission" date="2018-10" db="EMBL/GenBank/DDBJ databases">
        <title>Genome assembly for a Yunnan-Guizhou Plateau 3E fish, Anabarilius grahami (Regan), and its evolutionary and genetic applications.</title>
        <authorList>
            <person name="Jiang W."/>
        </authorList>
    </citation>
    <scope>NUCLEOTIDE SEQUENCE [LARGE SCALE GENOMIC DNA]</scope>
    <source>
        <strain evidence="3">AG-KIZ</strain>
        <tissue evidence="3">Muscle</tissue>
    </source>
</reference>
<dbReference type="PANTHER" id="PTHR11505">
    <property type="entry name" value="L1 TRANSPOSABLE ELEMENT-RELATED"/>
    <property type="match status" value="1"/>
</dbReference>
<evidence type="ECO:0000313" key="3">
    <source>
        <dbReference type="EMBL" id="ROL52390.1"/>
    </source>
</evidence>
<name>A0A3N0Z1S1_ANAGA</name>
<feature type="coiled-coil region" evidence="1">
    <location>
        <begin position="53"/>
        <end position="146"/>
    </location>
</feature>
<evidence type="ECO:0000256" key="1">
    <source>
        <dbReference type="SAM" id="Coils"/>
    </source>
</evidence>
<gene>
    <name evidence="3" type="ORF">DPX16_6619</name>
</gene>
<sequence>MSKQPKNSGSGKSSTSKQSKITDCASPGNVAAQASTARLTRVETDDARKDSTLERVIEKLEDMCRSVERWRAEMRAEIVALRTDLGGVERRIQAAEARISDTEDELPELRELKALKAEVAQIREENAQLLAENATIKRKLIDLESRGCRKNLRLEGIPEGEERADVEGFLESLIQELVEVPQVTIEWAHRLGAIRGDADPPRGFIMRFLNFRDKERVRRAARLKKNIQYKGKKIYFAQDLLYPIRQQRAEFQRACKEFRRRKLRHGFAFPATLLLTYEGKKYVFKSPTEAESLLKKMQQSSAKD</sequence>
<comment type="caution">
    <text evidence="3">The sequence shown here is derived from an EMBL/GenBank/DDBJ whole genome shotgun (WGS) entry which is preliminary data.</text>
</comment>
<dbReference type="Proteomes" id="UP000281406">
    <property type="component" value="Unassembled WGS sequence"/>
</dbReference>
<evidence type="ECO:0000256" key="2">
    <source>
        <dbReference type="SAM" id="MobiDB-lite"/>
    </source>
</evidence>
<keyword evidence="4" id="KW-1185">Reference proteome</keyword>
<dbReference type="EMBL" id="RJVU01016178">
    <property type="protein sequence ID" value="ROL52390.1"/>
    <property type="molecule type" value="Genomic_DNA"/>
</dbReference>
<dbReference type="OrthoDB" id="6099282at2759"/>
<feature type="compositionally biased region" description="Low complexity" evidence="2">
    <location>
        <begin position="1"/>
        <end position="19"/>
    </location>
</feature>
<organism evidence="3 4">
    <name type="scientific">Anabarilius grahami</name>
    <name type="common">Kanglang fish</name>
    <name type="synonym">Barilius grahami</name>
    <dbReference type="NCBI Taxonomy" id="495550"/>
    <lineage>
        <taxon>Eukaryota</taxon>
        <taxon>Metazoa</taxon>
        <taxon>Chordata</taxon>
        <taxon>Craniata</taxon>
        <taxon>Vertebrata</taxon>
        <taxon>Euteleostomi</taxon>
        <taxon>Actinopterygii</taxon>
        <taxon>Neopterygii</taxon>
        <taxon>Teleostei</taxon>
        <taxon>Ostariophysi</taxon>
        <taxon>Cypriniformes</taxon>
        <taxon>Xenocyprididae</taxon>
        <taxon>Xenocypridinae</taxon>
        <taxon>Xenocypridinae incertae sedis</taxon>
        <taxon>Anabarilius</taxon>
    </lineage>
</organism>
<accession>A0A3N0Z1S1</accession>
<keyword evidence="1" id="KW-0175">Coiled coil</keyword>